<dbReference type="EMBL" id="QOQW01000019">
    <property type="protein sequence ID" value="RCK78774.1"/>
    <property type="molecule type" value="Genomic_DNA"/>
</dbReference>
<sequence length="141" mass="15300">MPRHGLSVVEIMLAMAILAMAAVIFIPVFTQGVGMTREIRDYSVLVGLAEQLLHEHITRITNLAPGAPPINFFEDDITAAVKSAAQNEVLNSLPRAKILATVRPAAVCQSGGYEITIKMTWESGGRPKEFSLTTIKAVRNL</sequence>
<keyword evidence="1" id="KW-0812">Transmembrane</keyword>
<organism evidence="2 3">
    <name type="scientific">Candidatus Ozemobacter sibiricus</name>
    <dbReference type="NCBI Taxonomy" id="2268124"/>
    <lineage>
        <taxon>Bacteria</taxon>
        <taxon>Candidatus Ozemobacteria</taxon>
        <taxon>Candidatus Ozemobacterales</taxon>
        <taxon>Candidatus Ozemobacteraceae</taxon>
        <taxon>Candidatus Ozemobacter</taxon>
    </lineage>
</organism>
<evidence type="ECO:0008006" key="4">
    <source>
        <dbReference type="Google" id="ProtNLM"/>
    </source>
</evidence>
<gene>
    <name evidence="2" type="ORF">OZSIB_1127</name>
</gene>
<evidence type="ECO:0000256" key="1">
    <source>
        <dbReference type="SAM" id="Phobius"/>
    </source>
</evidence>
<reference evidence="2 3" key="1">
    <citation type="submission" date="2018-05" db="EMBL/GenBank/DDBJ databases">
        <title>A metagenomic window into the 2 km-deep terrestrial subsurface aquifer revealed taxonomically and functionally diverse microbial community comprising novel uncultured bacterial lineages.</title>
        <authorList>
            <person name="Kadnikov V.V."/>
            <person name="Mardanov A.V."/>
            <person name="Beletsky A.V."/>
            <person name="Banks D."/>
            <person name="Pimenov N.V."/>
            <person name="Frank Y.A."/>
            <person name="Karnachuk O.V."/>
            <person name="Ravin N.V."/>
        </authorList>
    </citation>
    <scope>NUCLEOTIDE SEQUENCE [LARGE SCALE GENOMIC DNA]</scope>
    <source>
        <strain evidence="2">BY5</strain>
    </source>
</reference>
<proteinExistence type="predicted"/>
<keyword evidence="1" id="KW-0472">Membrane</keyword>
<comment type="caution">
    <text evidence="2">The sequence shown here is derived from an EMBL/GenBank/DDBJ whole genome shotgun (WGS) entry which is preliminary data.</text>
</comment>
<feature type="transmembrane region" description="Helical" evidence="1">
    <location>
        <begin position="6"/>
        <end position="30"/>
    </location>
</feature>
<protein>
    <recommendedName>
        <fullName evidence="4">Prepilin-type N-terminal cleavage/methylation domain-containing protein</fullName>
    </recommendedName>
</protein>
<name>A0A367ZL02_9BACT</name>
<evidence type="ECO:0000313" key="3">
    <source>
        <dbReference type="Proteomes" id="UP000252355"/>
    </source>
</evidence>
<dbReference type="AlphaFoldDB" id="A0A367ZL02"/>
<dbReference type="Proteomes" id="UP000252355">
    <property type="component" value="Unassembled WGS sequence"/>
</dbReference>
<keyword evidence="1" id="KW-1133">Transmembrane helix</keyword>
<accession>A0A367ZL02</accession>
<evidence type="ECO:0000313" key="2">
    <source>
        <dbReference type="EMBL" id="RCK78774.1"/>
    </source>
</evidence>